<keyword evidence="2" id="KW-0698">rRNA processing</keyword>
<evidence type="ECO:0000256" key="6">
    <source>
        <dbReference type="ARBA" id="ARBA00022884"/>
    </source>
</evidence>
<dbReference type="AlphaFoldDB" id="A0A519BH05"/>
<feature type="binding site" evidence="7">
    <location>
        <position position="14"/>
    </location>
    <ligand>
        <name>S-adenosyl-L-methionine</name>
        <dbReference type="ChEBI" id="CHEBI:59789"/>
    </ligand>
</feature>
<evidence type="ECO:0000313" key="10">
    <source>
        <dbReference type="Proteomes" id="UP000316562"/>
    </source>
</evidence>
<evidence type="ECO:0000313" key="9">
    <source>
        <dbReference type="EMBL" id="RZD16557.1"/>
    </source>
</evidence>
<dbReference type="InterPro" id="IPR001737">
    <property type="entry name" value="KsgA/Erm"/>
</dbReference>
<name>A0A519BH05_ACIG2</name>
<feature type="binding site" evidence="7">
    <location>
        <position position="100"/>
    </location>
    <ligand>
        <name>S-adenosyl-L-methionine</name>
        <dbReference type="ChEBI" id="CHEBI:59789"/>
    </ligand>
</feature>
<dbReference type="InterPro" id="IPR020598">
    <property type="entry name" value="rRNA_Ade_methylase_Trfase_N"/>
</dbReference>
<dbReference type="InterPro" id="IPR011530">
    <property type="entry name" value="rRNA_adenine_dimethylase"/>
</dbReference>
<feature type="binding site" evidence="7">
    <location>
        <position position="12"/>
    </location>
    <ligand>
        <name>S-adenosyl-L-methionine</name>
        <dbReference type="ChEBI" id="CHEBI:59789"/>
    </ligand>
</feature>
<evidence type="ECO:0000256" key="3">
    <source>
        <dbReference type="ARBA" id="ARBA00022603"/>
    </source>
</evidence>
<dbReference type="SMART" id="SM00650">
    <property type="entry name" value="rADc"/>
    <property type="match status" value="1"/>
</dbReference>
<dbReference type="EC" id="2.1.1.182" evidence="9"/>
<keyword evidence="3 7" id="KW-0489">Methyltransferase</keyword>
<evidence type="ECO:0000259" key="8">
    <source>
        <dbReference type="SMART" id="SM00650"/>
    </source>
</evidence>
<evidence type="ECO:0000256" key="1">
    <source>
        <dbReference type="ARBA" id="ARBA00022490"/>
    </source>
</evidence>
<dbReference type="GO" id="GO:0052908">
    <property type="term" value="F:16S rRNA (adenine(1518)-N(6)/adenine(1519)-N(6))-dimethyltransferase activity"/>
    <property type="evidence" value="ECO:0007669"/>
    <property type="project" value="UniProtKB-EC"/>
</dbReference>
<keyword evidence="6 7" id="KW-0694">RNA-binding</keyword>
<dbReference type="GO" id="GO:0005829">
    <property type="term" value="C:cytosol"/>
    <property type="evidence" value="ECO:0007669"/>
    <property type="project" value="TreeGrafter"/>
</dbReference>
<dbReference type="Pfam" id="PF00398">
    <property type="entry name" value="RrnaAD"/>
    <property type="match status" value="1"/>
</dbReference>
<comment type="caution">
    <text evidence="9">The sequence shown here is derived from an EMBL/GenBank/DDBJ whole genome shotgun (WGS) entry which is preliminary data.</text>
</comment>
<dbReference type="NCBIfam" id="TIGR00755">
    <property type="entry name" value="ksgA"/>
    <property type="match status" value="1"/>
</dbReference>
<feature type="binding site" evidence="7">
    <location>
        <position position="60"/>
    </location>
    <ligand>
        <name>S-adenosyl-L-methionine</name>
        <dbReference type="ChEBI" id="CHEBI:59789"/>
    </ligand>
</feature>
<dbReference type="InterPro" id="IPR029063">
    <property type="entry name" value="SAM-dependent_MTases_sf"/>
</dbReference>
<organism evidence="9 10">
    <name type="scientific">Acididesulfobacter guangdongensis</name>
    <dbReference type="NCBI Taxonomy" id="2597225"/>
    <lineage>
        <taxon>Bacteria</taxon>
        <taxon>Deltaproteobacteria</taxon>
        <taxon>Candidatus Acidulodesulfobacterales</taxon>
        <taxon>Candidatus Acididesulfobacter</taxon>
    </lineage>
</organism>
<evidence type="ECO:0000256" key="7">
    <source>
        <dbReference type="PROSITE-ProRule" id="PRU01026"/>
    </source>
</evidence>
<gene>
    <name evidence="9" type="primary">rsmA</name>
    <name evidence="9" type="ORF">EVJ46_05990</name>
</gene>
<dbReference type="InterPro" id="IPR023165">
    <property type="entry name" value="rRNA_Ade_diMease-like_C"/>
</dbReference>
<dbReference type="GO" id="GO:0003723">
    <property type="term" value="F:RNA binding"/>
    <property type="evidence" value="ECO:0007669"/>
    <property type="project" value="UniProtKB-UniRule"/>
</dbReference>
<protein>
    <submittedName>
        <fullName evidence="9">Ribosomal RNA small subunit methyltransferase A</fullName>
        <ecNumber evidence="9">2.1.1.182</ecNumber>
    </submittedName>
</protein>
<evidence type="ECO:0000256" key="4">
    <source>
        <dbReference type="ARBA" id="ARBA00022679"/>
    </source>
</evidence>
<dbReference type="PANTHER" id="PTHR11727:SF7">
    <property type="entry name" value="DIMETHYLADENOSINE TRANSFERASE-RELATED"/>
    <property type="match status" value="1"/>
</dbReference>
<dbReference type="PANTHER" id="PTHR11727">
    <property type="entry name" value="DIMETHYLADENOSINE TRANSFERASE"/>
    <property type="match status" value="1"/>
</dbReference>
<comment type="similarity">
    <text evidence="7">Belongs to the class I-like SAM-binding methyltransferase superfamily. rRNA adenine N(6)-methyltransferase family.</text>
</comment>
<feature type="binding site" evidence="7">
    <location>
        <position position="39"/>
    </location>
    <ligand>
        <name>S-adenosyl-L-methionine</name>
        <dbReference type="ChEBI" id="CHEBI:59789"/>
    </ligand>
</feature>
<dbReference type="PROSITE" id="PS51689">
    <property type="entry name" value="SAM_RNA_A_N6_MT"/>
    <property type="match status" value="1"/>
</dbReference>
<sequence length="297" mass="34584">MPIKTKVKFGQNFLINKAIAEKIVESCNFTEDDNVVEIGPGEGVLTDLIVDKVKTLTIIEIDPFYLSYVEGKLYSNNQNSNRQTEDKQKNKCDLKFFNIDALKFDFIEYSKSINSKLRLISNLPYEISSPIMEKFNKEKDAFKDFTLMFQKEFAGRLLAKNDESARSAFSVIVEANFETELLFDVFKENFRPMPKIDSSVMKMTPLDLNKFEDLKYSEDIKWAASSPYFSYLVHQLFKLRRKKLRNSIYASFQGIPPDVKAKMYEDSNIDLDKRPQSLTLEEFIKIAIKYRDYLGLE</sequence>
<accession>A0A519BH05</accession>
<keyword evidence="5 7" id="KW-0949">S-adenosyl-L-methionine</keyword>
<dbReference type="SUPFAM" id="SSF53335">
    <property type="entry name" value="S-adenosyl-L-methionine-dependent methyltransferases"/>
    <property type="match status" value="1"/>
</dbReference>
<dbReference type="Gene3D" id="1.10.8.100">
    <property type="entry name" value="Ribosomal RNA adenine dimethylase-like, domain 2"/>
    <property type="match status" value="1"/>
</dbReference>
<dbReference type="EMBL" id="SGBC01000002">
    <property type="protein sequence ID" value="RZD16557.1"/>
    <property type="molecule type" value="Genomic_DNA"/>
</dbReference>
<evidence type="ECO:0000256" key="2">
    <source>
        <dbReference type="ARBA" id="ARBA00022552"/>
    </source>
</evidence>
<keyword evidence="1" id="KW-0963">Cytoplasm</keyword>
<dbReference type="Gene3D" id="3.40.50.150">
    <property type="entry name" value="Vaccinia Virus protein VP39"/>
    <property type="match status" value="1"/>
</dbReference>
<keyword evidence="4 7" id="KW-0808">Transferase</keyword>
<dbReference type="Proteomes" id="UP000316562">
    <property type="component" value="Unassembled WGS sequence"/>
</dbReference>
<evidence type="ECO:0000256" key="5">
    <source>
        <dbReference type="ARBA" id="ARBA00022691"/>
    </source>
</evidence>
<proteinExistence type="inferred from homology"/>
<feature type="domain" description="Ribosomal RNA adenine methylase transferase N-terminal" evidence="8">
    <location>
        <begin position="19"/>
        <end position="207"/>
    </location>
</feature>
<feature type="binding site" evidence="7">
    <location>
        <position position="122"/>
    </location>
    <ligand>
        <name>S-adenosyl-L-methionine</name>
        <dbReference type="ChEBI" id="CHEBI:59789"/>
    </ligand>
</feature>
<reference evidence="9 10" key="1">
    <citation type="journal article" date="2019" name="ISME J.">
        <title>Insights into ecological role of a new deltaproteobacterial order Candidatus Acidulodesulfobacterales by metagenomics and metatranscriptomics.</title>
        <authorList>
            <person name="Tan S."/>
            <person name="Liu J."/>
            <person name="Fang Y."/>
            <person name="Hedlund B.P."/>
            <person name="Lian Z.H."/>
            <person name="Huang L.Y."/>
            <person name="Li J.T."/>
            <person name="Huang L.N."/>
            <person name="Li W.J."/>
            <person name="Jiang H.C."/>
            <person name="Dong H.L."/>
            <person name="Shu W.S."/>
        </authorList>
    </citation>
    <scope>NUCLEOTIDE SEQUENCE [LARGE SCALE GENOMIC DNA]</scope>
    <source>
        <strain evidence="9">AP2</strain>
    </source>
</reference>